<gene>
    <name evidence="2" type="ORF">JMM60_02225</name>
</gene>
<name>A0ABS1RNH9_RHOSU</name>
<keyword evidence="1" id="KW-0732">Signal</keyword>
<feature type="signal peptide" evidence="1">
    <location>
        <begin position="1"/>
        <end position="23"/>
    </location>
</feature>
<keyword evidence="3" id="KW-1185">Reference proteome</keyword>
<feature type="chain" id="PRO_5045322859" description="Lipoprotein" evidence="1">
    <location>
        <begin position="24"/>
        <end position="100"/>
    </location>
</feature>
<protein>
    <recommendedName>
        <fullName evidence="4">Lipoprotein</fullName>
    </recommendedName>
</protein>
<dbReference type="Proteomes" id="UP000604473">
    <property type="component" value="Unassembled WGS sequence"/>
</dbReference>
<dbReference type="EMBL" id="JAESJJ010000002">
    <property type="protein sequence ID" value="MBL3607623.1"/>
    <property type="molecule type" value="Genomic_DNA"/>
</dbReference>
<organism evidence="2 3">
    <name type="scientific">Rhodovulum sulfidophilum</name>
    <name type="common">Rhodobacter sulfidophilus</name>
    <dbReference type="NCBI Taxonomy" id="35806"/>
    <lineage>
        <taxon>Bacteria</taxon>
        <taxon>Pseudomonadati</taxon>
        <taxon>Pseudomonadota</taxon>
        <taxon>Alphaproteobacteria</taxon>
        <taxon>Rhodobacterales</taxon>
        <taxon>Paracoccaceae</taxon>
        <taxon>Rhodovulum</taxon>
    </lineage>
</organism>
<evidence type="ECO:0008006" key="4">
    <source>
        <dbReference type="Google" id="ProtNLM"/>
    </source>
</evidence>
<evidence type="ECO:0000313" key="2">
    <source>
        <dbReference type="EMBL" id="MBL3607623.1"/>
    </source>
</evidence>
<evidence type="ECO:0000313" key="3">
    <source>
        <dbReference type="Proteomes" id="UP000604473"/>
    </source>
</evidence>
<dbReference type="RefSeq" id="WP_202247186.1">
    <property type="nucleotide sequence ID" value="NZ_JAESJG010000134.1"/>
</dbReference>
<dbReference type="PROSITE" id="PS51257">
    <property type="entry name" value="PROKAR_LIPOPROTEIN"/>
    <property type="match status" value="1"/>
</dbReference>
<proteinExistence type="predicted"/>
<accession>A0ABS1RNH9</accession>
<sequence>MTRGARLAAVPALLALLALSACARPHGGVAVSNEGDVSGAVSAGGVAVGAGPDGARASARVVDTGTTAVRVGTDGASVGLRPRGAPVRVILGTGGVGLGF</sequence>
<evidence type="ECO:0000256" key="1">
    <source>
        <dbReference type="SAM" id="SignalP"/>
    </source>
</evidence>
<reference evidence="2 3" key="1">
    <citation type="submission" date="2021-01" db="EMBL/GenBank/DDBJ databases">
        <title>Draft genomes of Rhodovulum sulfidophilum.</title>
        <authorList>
            <person name="Guzman M.S."/>
        </authorList>
    </citation>
    <scope>NUCLEOTIDE SEQUENCE [LARGE SCALE GENOMIC DNA]</scope>
    <source>
        <strain evidence="2 3">AB35</strain>
    </source>
</reference>
<comment type="caution">
    <text evidence="2">The sequence shown here is derived from an EMBL/GenBank/DDBJ whole genome shotgun (WGS) entry which is preliminary data.</text>
</comment>